<gene>
    <name evidence="10" type="ORF">NSO95_10950</name>
</gene>
<dbReference type="Proteomes" id="UP001206067">
    <property type="component" value="Unassembled WGS sequence"/>
</dbReference>
<dbReference type="Pfam" id="PF08238">
    <property type="entry name" value="Sel1"/>
    <property type="match status" value="2"/>
</dbReference>
<dbReference type="InterPro" id="IPR005123">
    <property type="entry name" value="Oxoglu/Fe-dep_dioxygenase_dom"/>
</dbReference>
<reference evidence="10 11" key="1">
    <citation type="submission" date="2022-08" db="EMBL/GenBank/DDBJ databases">
        <title>Polyphasic taxonomy analysis of Qipengyuania sp.RS5-5.</title>
        <authorList>
            <person name="Xamxidin M."/>
            <person name="Wu M."/>
        </authorList>
    </citation>
    <scope>NUCLEOTIDE SEQUENCE [LARGE SCALE GENOMIC DNA]</scope>
    <source>
        <strain evidence="10 11">RS5-5</strain>
    </source>
</reference>
<evidence type="ECO:0000256" key="4">
    <source>
        <dbReference type="ARBA" id="ARBA00022896"/>
    </source>
</evidence>
<keyword evidence="8" id="KW-0325">Glycoprotein</keyword>
<dbReference type="SUPFAM" id="SSF81901">
    <property type="entry name" value="HCP-like"/>
    <property type="match status" value="1"/>
</dbReference>
<evidence type="ECO:0000256" key="8">
    <source>
        <dbReference type="ARBA" id="ARBA00023180"/>
    </source>
</evidence>
<proteinExistence type="predicted"/>
<evidence type="ECO:0000256" key="7">
    <source>
        <dbReference type="ARBA" id="ARBA00023004"/>
    </source>
</evidence>
<dbReference type="Pfam" id="PF13640">
    <property type="entry name" value="2OG-FeII_Oxy_3"/>
    <property type="match status" value="1"/>
</dbReference>
<evidence type="ECO:0000256" key="6">
    <source>
        <dbReference type="ARBA" id="ARBA00023002"/>
    </source>
</evidence>
<name>A0ABT1XV06_9SPHN</name>
<evidence type="ECO:0000313" key="10">
    <source>
        <dbReference type="EMBL" id="MCR2834465.1"/>
    </source>
</evidence>
<keyword evidence="7" id="KW-0408">Iron</keyword>
<dbReference type="InterPro" id="IPR011990">
    <property type="entry name" value="TPR-like_helical_dom_sf"/>
</dbReference>
<dbReference type="Gene3D" id="2.60.120.620">
    <property type="entry name" value="q2cbj1_9rhob like domain"/>
    <property type="match status" value="1"/>
</dbReference>
<keyword evidence="4" id="KW-0847">Vitamin C</keyword>
<protein>
    <submittedName>
        <fullName evidence="10">2OG-Fe(II) oxygenase</fullName>
    </submittedName>
</protein>
<dbReference type="InterPro" id="IPR006597">
    <property type="entry name" value="Sel1-like"/>
</dbReference>
<dbReference type="InterPro" id="IPR045054">
    <property type="entry name" value="P4HA-like"/>
</dbReference>
<dbReference type="PROSITE" id="PS51471">
    <property type="entry name" value="FE2OG_OXY"/>
    <property type="match status" value="1"/>
</dbReference>
<evidence type="ECO:0000313" key="11">
    <source>
        <dbReference type="Proteomes" id="UP001206067"/>
    </source>
</evidence>
<sequence>MAIEQQVRALIGAGRQADAVALVEREAAGGDTWSQFCLAQWKLQGQGVPLDVAGAVAWLERASAAGMAQASMALTTFYATGTGCSENPERARELLQSLRSNVGFAEAQMRVLEQVVEPQDIRFETLSETPLVRIYRGVLAPVESRSIRELAEPLLEPSFVIDPASGRRIPHPVRTSTGMSFGPLGENLVINRINRRIARLTGTEYAWAEPLHVLRYTPGQQYRAHVDALPGVSNQRKLTAILFCNQGFEGGETAFPQIGLEVRGNEGDMLLFANTLPDGRSDPASEHAGLPVTAGEKWIATRWIRQRRYHPWEPETAR</sequence>
<dbReference type="InterPro" id="IPR044862">
    <property type="entry name" value="Pro_4_hyd_alph_FE2OG_OXY"/>
</dbReference>
<evidence type="ECO:0000256" key="1">
    <source>
        <dbReference type="ARBA" id="ARBA00001961"/>
    </source>
</evidence>
<comment type="cofactor">
    <cofactor evidence="1">
        <name>L-ascorbate</name>
        <dbReference type="ChEBI" id="CHEBI:38290"/>
    </cofactor>
</comment>
<organism evidence="10 11">
    <name type="scientific">Parerythrobacter lacustris</name>
    <dbReference type="NCBI Taxonomy" id="2969984"/>
    <lineage>
        <taxon>Bacteria</taxon>
        <taxon>Pseudomonadati</taxon>
        <taxon>Pseudomonadota</taxon>
        <taxon>Alphaproteobacteria</taxon>
        <taxon>Sphingomonadales</taxon>
        <taxon>Erythrobacteraceae</taxon>
        <taxon>Parerythrobacter</taxon>
    </lineage>
</organism>
<keyword evidence="6" id="KW-0560">Oxidoreductase</keyword>
<feature type="domain" description="Fe2OG dioxygenase" evidence="9">
    <location>
        <begin position="206"/>
        <end position="306"/>
    </location>
</feature>
<keyword evidence="2" id="KW-0479">Metal-binding</keyword>
<accession>A0ABT1XV06</accession>
<evidence type="ECO:0000256" key="2">
    <source>
        <dbReference type="ARBA" id="ARBA00022723"/>
    </source>
</evidence>
<dbReference type="EMBL" id="JANKHH010000005">
    <property type="protein sequence ID" value="MCR2834465.1"/>
    <property type="molecule type" value="Genomic_DNA"/>
</dbReference>
<dbReference type="InterPro" id="IPR006620">
    <property type="entry name" value="Pro_4_hyd_alph"/>
</dbReference>
<keyword evidence="3" id="KW-0256">Endoplasmic reticulum</keyword>
<dbReference type="Gene3D" id="1.25.40.10">
    <property type="entry name" value="Tetratricopeptide repeat domain"/>
    <property type="match status" value="1"/>
</dbReference>
<dbReference type="PANTHER" id="PTHR10869">
    <property type="entry name" value="PROLYL 4-HYDROXYLASE ALPHA SUBUNIT"/>
    <property type="match status" value="1"/>
</dbReference>
<dbReference type="SMART" id="SM00702">
    <property type="entry name" value="P4Hc"/>
    <property type="match status" value="1"/>
</dbReference>
<keyword evidence="11" id="KW-1185">Reference proteome</keyword>
<keyword evidence="5" id="KW-0223">Dioxygenase</keyword>
<evidence type="ECO:0000256" key="5">
    <source>
        <dbReference type="ARBA" id="ARBA00022964"/>
    </source>
</evidence>
<comment type="caution">
    <text evidence="10">The sequence shown here is derived from an EMBL/GenBank/DDBJ whole genome shotgun (WGS) entry which is preliminary data.</text>
</comment>
<evidence type="ECO:0000256" key="3">
    <source>
        <dbReference type="ARBA" id="ARBA00022824"/>
    </source>
</evidence>
<dbReference type="RefSeq" id="WP_257596273.1">
    <property type="nucleotide sequence ID" value="NZ_JANKHH010000005.1"/>
</dbReference>
<dbReference type="PANTHER" id="PTHR10869:SF246">
    <property type="entry name" value="TRANSMEMBRANE PROLYL 4-HYDROXYLASE"/>
    <property type="match status" value="1"/>
</dbReference>
<evidence type="ECO:0000259" key="9">
    <source>
        <dbReference type="PROSITE" id="PS51471"/>
    </source>
</evidence>